<dbReference type="PROSITE" id="PS50043">
    <property type="entry name" value="HTH_LUXR_2"/>
    <property type="match status" value="1"/>
</dbReference>
<name>A0A455SY49_9CHLR</name>
<dbReference type="InterPro" id="IPR011006">
    <property type="entry name" value="CheY-like_superfamily"/>
</dbReference>
<dbReference type="PANTHER" id="PTHR43214">
    <property type="entry name" value="TWO-COMPONENT RESPONSE REGULATOR"/>
    <property type="match status" value="1"/>
</dbReference>
<dbReference type="InterPro" id="IPR039420">
    <property type="entry name" value="WalR-like"/>
</dbReference>
<dbReference type="CDD" id="cd17535">
    <property type="entry name" value="REC_NarL-like"/>
    <property type="match status" value="1"/>
</dbReference>
<dbReference type="Pfam" id="PF00196">
    <property type="entry name" value="GerE"/>
    <property type="match status" value="1"/>
</dbReference>
<dbReference type="AlphaFoldDB" id="A0A455SY49"/>
<dbReference type="SUPFAM" id="SSF46894">
    <property type="entry name" value="C-terminal effector domain of the bipartite response regulators"/>
    <property type="match status" value="1"/>
</dbReference>
<keyword evidence="1 5" id="KW-0597">Phosphoprotein</keyword>
<proteinExistence type="predicted"/>
<dbReference type="InterPro" id="IPR000792">
    <property type="entry name" value="Tscrpt_reg_LuxR_C"/>
</dbReference>
<dbReference type="GO" id="GO:0006355">
    <property type="term" value="P:regulation of DNA-templated transcription"/>
    <property type="evidence" value="ECO:0007669"/>
    <property type="project" value="InterPro"/>
</dbReference>
<evidence type="ECO:0000256" key="4">
    <source>
        <dbReference type="ARBA" id="ARBA00023163"/>
    </source>
</evidence>
<gene>
    <name evidence="8" type="ORF">KTA_06270</name>
</gene>
<evidence type="ECO:0000259" key="7">
    <source>
        <dbReference type="PROSITE" id="PS50110"/>
    </source>
</evidence>
<evidence type="ECO:0000256" key="1">
    <source>
        <dbReference type="ARBA" id="ARBA00022553"/>
    </source>
</evidence>
<dbReference type="PANTHER" id="PTHR43214:SF24">
    <property type="entry name" value="TRANSCRIPTIONAL REGULATORY PROTEIN NARL-RELATED"/>
    <property type="match status" value="1"/>
</dbReference>
<dbReference type="SUPFAM" id="SSF52172">
    <property type="entry name" value="CheY-like"/>
    <property type="match status" value="1"/>
</dbReference>
<evidence type="ECO:0000256" key="5">
    <source>
        <dbReference type="PROSITE-ProRule" id="PRU00169"/>
    </source>
</evidence>
<dbReference type="InterPro" id="IPR001789">
    <property type="entry name" value="Sig_transdc_resp-reg_receiver"/>
</dbReference>
<keyword evidence="4" id="KW-0804">Transcription</keyword>
<evidence type="ECO:0000259" key="6">
    <source>
        <dbReference type="PROSITE" id="PS50043"/>
    </source>
</evidence>
<keyword evidence="3 8" id="KW-0238">DNA-binding</keyword>
<accession>A0A455SY49</accession>
<dbReference type="InterPro" id="IPR058245">
    <property type="entry name" value="NreC/VraR/RcsB-like_REC"/>
</dbReference>
<evidence type="ECO:0000256" key="2">
    <source>
        <dbReference type="ARBA" id="ARBA00023015"/>
    </source>
</evidence>
<protein>
    <submittedName>
        <fullName evidence="8">DNA-binding response regulator</fullName>
    </submittedName>
</protein>
<dbReference type="EMBL" id="AP019377">
    <property type="protein sequence ID" value="BBH92428.1"/>
    <property type="molecule type" value="Genomic_DNA"/>
</dbReference>
<evidence type="ECO:0000256" key="3">
    <source>
        <dbReference type="ARBA" id="ARBA00023125"/>
    </source>
</evidence>
<reference evidence="8" key="1">
    <citation type="submission" date="2018-12" db="EMBL/GenBank/DDBJ databases">
        <title>Novel natural products biosynthetic potential of the class Ktedonobacteria.</title>
        <authorList>
            <person name="Zheng Y."/>
            <person name="Saitou A."/>
            <person name="Wang C.M."/>
            <person name="Toyoda A."/>
            <person name="Minakuchi Y."/>
            <person name="Sekiguchi Y."/>
            <person name="Ueda K."/>
            <person name="Takano H."/>
            <person name="Sakai Y."/>
            <person name="Yokota A."/>
            <person name="Yabe S."/>
        </authorList>
    </citation>
    <scope>NUCLEOTIDE SEQUENCE</scope>
    <source>
        <strain evidence="8">A3-2</strain>
    </source>
</reference>
<dbReference type="SMART" id="SM00448">
    <property type="entry name" value="REC"/>
    <property type="match status" value="1"/>
</dbReference>
<dbReference type="GO" id="GO:0000160">
    <property type="term" value="P:phosphorelay signal transduction system"/>
    <property type="evidence" value="ECO:0007669"/>
    <property type="project" value="InterPro"/>
</dbReference>
<dbReference type="GO" id="GO:0003677">
    <property type="term" value="F:DNA binding"/>
    <property type="evidence" value="ECO:0007669"/>
    <property type="project" value="UniProtKB-KW"/>
</dbReference>
<evidence type="ECO:0000313" key="8">
    <source>
        <dbReference type="EMBL" id="BBH92428.1"/>
    </source>
</evidence>
<dbReference type="Gene3D" id="3.40.50.2300">
    <property type="match status" value="1"/>
</dbReference>
<dbReference type="SMART" id="SM00421">
    <property type="entry name" value="HTH_LUXR"/>
    <property type="match status" value="1"/>
</dbReference>
<feature type="modified residue" description="4-aspartylphosphate" evidence="5">
    <location>
        <position position="54"/>
    </location>
</feature>
<feature type="domain" description="HTH luxR-type" evidence="6">
    <location>
        <begin position="144"/>
        <end position="209"/>
    </location>
</feature>
<keyword evidence="2" id="KW-0805">Transcription regulation</keyword>
<dbReference type="Pfam" id="PF00072">
    <property type="entry name" value="Response_reg"/>
    <property type="match status" value="1"/>
</dbReference>
<dbReference type="PRINTS" id="PR00038">
    <property type="entry name" value="HTHLUXR"/>
</dbReference>
<feature type="domain" description="Response regulatory" evidence="7">
    <location>
        <begin position="3"/>
        <end position="119"/>
    </location>
</feature>
<dbReference type="InterPro" id="IPR016032">
    <property type="entry name" value="Sig_transdc_resp-reg_C-effctor"/>
</dbReference>
<dbReference type="PROSITE" id="PS50110">
    <property type="entry name" value="RESPONSE_REGULATORY"/>
    <property type="match status" value="1"/>
</dbReference>
<dbReference type="CDD" id="cd06170">
    <property type="entry name" value="LuxR_C_like"/>
    <property type="match status" value="1"/>
</dbReference>
<organism evidence="8">
    <name type="scientific">Thermogemmatispora argillosa</name>
    <dbReference type="NCBI Taxonomy" id="2045280"/>
    <lineage>
        <taxon>Bacteria</taxon>
        <taxon>Bacillati</taxon>
        <taxon>Chloroflexota</taxon>
        <taxon>Ktedonobacteria</taxon>
        <taxon>Thermogemmatisporales</taxon>
        <taxon>Thermogemmatisporaceae</taxon>
        <taxon>Thermogemmatispora</taxon>
    </lineage>
</organism>
<sequence>MIRLLIVDDHEMVREGLKAMLISEPDFEIVGEAANAEQALTLVERLRPDIILLDVRLPGVSGVTLCRQVCERYPEIGVIIVTTYTDENLVAECLQAGARGYIVKDIERFDLKRSIRAVARGEAAIDPKAAVAVLAHLRRAPVRQEPAPEPLSAQQLVILRLIAQGLSSREIAAKLYLSENTVKSYVQEILHRLGVKNRTEAVMVAVKQGWL</sequence>